<evidence type="ECO:0000256" key="8">
    <source>
        <dbReference type="HAMAP-Rule" id="MF_02040"/>
    </source>
</evidence>
<comment type="function">
    <text evidence="8">Binds and transfers iron-sulfur (Fe-S) clusters to target apoproteins. Can hydrolyze ATP.</text>
</comment>
<dbReference type="InterPro" id="IPR034904">
    <property type="entry name" value="FSCA_dom_sf"/>
</dbReference>
<dbReference type="Gene3D" id="3.30.300.130">
    <property type="entry name" value="Fe-S cluster assembly (FSCA)"/>
    <property type="match status" value="1"/>
</dbReference>
<dbReference type="Pfam" id="PF01883">
    <property type="entry name" value="FeS_assembly_P"/>
    <property type="match status" value="1"/>
</dbReference>
<dbReference type="Proteomes" id="UP000442535">
    <property type="component" value="Unassembled WGS sequence"/>
</dbReference>
<dbReference type="InterPro" id="IPR044304">
    <property type="entry name" value="NUBPL-like"/>
</dbReference>
<evidence type="ECO:0000256" key="5">
    <source>
        <dbReference type="ARBA" id="ARBA00022840"/>
    </source>
</evidence>
<dbReference type="InterPro" id="IPR000808">
    <property type="entry name" value="Mrp-like_CS"/>
</dbReference>
<feature type="binding site" evidence="8">
    <location>
        <begin position="118"/>
        <end position="125"/>
    </location>
    <ligand>
        <name>ATP</name>
        <dbReference type="ChEBI" id="CHEBI:30616"/>
    </ligand>
</feature>
<organism evidence="10 11">
    <name type="scientific">Mobiluncus porci</name>
    <dbReference type="NCBI Taxonomy" id="2652278"/>
    <lineage>
        <taxon>Bacteria</taxon>
        <taxon>Bacillati</taxon>
        <taxon>Actinomycetota</taxon>
        <taxon>Actinomycetes</taxon>
        <taxon>Actinomycetales</taxon>
        <taxon>Actinomycetaceae</taxon>
        <taxon>Mobiluncus</taxon>
    </lineage>
</organism>
<proteinExistence type="inferred from homology"/>
<evidence type="ECO:0000259" key="9">
    <source>
        <dbReference type="Pfam" id="PF01883"/>
    </source>
</evidence>
<dbReference type="RefSeq" id="WP_154546235.1">
    <property type="nucleotide sequence ID" value="NZ_VUMY01000021.1"/>
</dbReference>
<dbReference type="EMBL" id="VUMY01000021">
    <property type="protein sequence ID" value="MST50502.1"/>
    <property type="molecule type" value="Genomic_DNA"/>
</dbReference>
<dbReference type="CDD" id="cd02037">
    <property type="entry name" value="Mrp_NBP35"/>
    <property type="match status" value="1"/>
</dbReference>
<dbReference type="SUPFAM" id="SSF52540">
    <property type="entry name" value="P-loop containing nucleoside triphosphate hydrolases"/>
    <property type="match status" value="1"/>
</dbReference>
<comment type="subunit">
    <text evidence="8">Homodimer.</text>
</comment>
<dbReference type="Gene3D" id="3.40.50.300">
    <property type="entry name" value="P-loop containing nucleotide triphosphate hydrolases"/>
    <property type="match status" value="1"/>
</dbReference>
<name>A0A7K0K4U9_9ACTO</name>
<dbReference type="GO" id="GO:0051539">
    <property type="term" value="F:4 iron, 4 sulfur cluster binding"/>
    <property type="evidence" value="ECO:0007669"/>
    <property type="project" value="TreeGrafter"/>
</dbReference>
<dbReference type="AlphaFoldDB" id="A0A7K0K4U9"/>
<evidence type="ECO:0000256" key="6">
    <source>
        <dbReference type="ARBA" id="ARBA00023004"/>
    </source>
</evidence>
<dbReference type="SUPFAM" id="SSF117916">
    <property type="entry name" value="Fe-S cluster assembly (FSCA) domain-like"/>
    <property type="match status" value="1"/>
</dbReference>
<keyword evidence="6 8" id="KW-0408">Iron</keyword>
<dbReference type="InterPro" id="IPR019591">
    <property type="entry name" value="Mrp/NBP35_ATP-bd"/>
</dbReference>
<evidence type="ECO:0000313" key="10">
    <source>
        <dbReference type="EMBL" id="MST50502.1"/>
    </source>
</evidence>
<keyword evidence="8" id="KW-0378">Hydrolase</keyword>
<gene>
    <name evidence="10" type="ORF">FYJ63_09770</name>
</gene>
<dbReference type="GO" id="GO:0016226">
    <property type="term" value="P:iron-sulfur cluster assembly"/>
    <property type="evidence" value="ECO:0007669"/>
    <property type="project" value="InterPro"/>
</dbReference>
<dbReference type="InterPro" id="IPR033756">
    <property type="entry name" value="YlxH/NBP35"/>
</dbReference>
<keyword evidence="4 8" id="KW-0547">Nucleotide-binding</keyword>
<keyword evidence="7 8" id="KW-0411">Iron-sulfur</keyword>
<evidence type="ECO:0000256" key="1">
    <source>
        <dbReference type="ARBA" id="ARBA00007352"/>
    </source>
</evidence>
<comment type="caution">
    <text evidence="10">The sequence shown here is derived from an EMBL/GenBank/DDBJ whole genome shotgun (WGS) entry which is preliminary data.</text>
</comment>
<keyword evidence="3 8" id="KW-0479">Metal-binding</keyword>
<reference evidence="10 11" key="1">
    <citation type="submission" date="2019-08" db="EMBL/GenBank/DDBJ databases">
        <title>In-depth cultivation of the pig gut microbiome towards novel bacterial diversity and tailored functional studies.</title>
        <authorList>
            <person name="Wylensek D."/>
            <person name="Hitch T.C.A."/>
            <person name="Clavel T."/>
        </authorList>
    </citation>
    <scope>NUCLEOTIDE SEQUENCE [LARGE SCALE GENOMIC DNA]</scope>
    <source>
        <strain evidence="10 11">RF-GAM-744-WT-7</strain>
    </source>
</reference>
<dbReference type="GO" id="GO:0140663">
    <property type="term" value="F:ATP-dependent FeS chaperone activity"/>
    <property type="evidence" value="ECO:0007669"/>
    <property type="project" value="InterPro"/>
</dbReference>
<evidence type="ECO:0000313" key="11">
    <source>
        <dbReference type="Proteomes" id="UP000442535"/>
    </source>
</evidence>
<dbReference type="InterPro" id="IPR027417">
    <property type="entry name" value="P-loop_NTPase"/>
</dbReference>
<protein>
    <recommendedName>
        <fullName evidence="8">Iron-sulfur cluster carrier protein</fullName>
    </recommendedName>
</protein>
<keyword evidence="5 8" id="KW-0067">ATP-binding</keyword>
<dbReference type="InterPro" id="IPR002744">
    <property type="entry name" value="MIP18-like"/>
</dbReference>
<feature type="domain" description="MIP18 family-like" evidence="9">
    <location>
        <begin position="6"/>
        <end position="77"/>
    </location>
</feature>
<sequence length="377" mass="39990">MTVTTDELMKVLEKVKDPEINRPITELNMVRDLTIDDSGQVEVQIALTIAGCPLQTQIEQDVHDQLMAVEGVTQVTVKMHTMTDEEREKLREKLMGARPVIPFTQPGNLTRVYAVTSGKGGVGKSSITANLAVGLANLGLEVGVLDCDIYGFSIPRMLGVEGEQPTPVGNMMMPPTAHGVKVISMGMFVPDGQPVVWRGPMLHRALEQFLSEVFWGDLDVLLLDLPPGTGDVAISVGQLLPNAEIIVVTTPQQAAAEVAERAGSIASGTNQKVVGVVENMSYLEGPGGSRMEIFGTGGGETVARRLAGILGYPVPLLAQIPLEIAYREASDNGEPIVGSEAAANGKSVAGAALRGLAAELKTRSESLKGHRLNVTVK</sequence>
<dbReference type="GO" id="GO:0005524">
    <property type="term" value="F:ATP binding"/>
    <property type="evidence" value="ECO:0007669"/>
    <property type="project" value="UniProtKB-UniRule"/>
</dbReference>
<dbReference type="PANTHER" id="PTHR42961">
    <property type="entry name" value="IRON-SULFUR PROTEIN NUBPL"/>
    <property type="match status" value="1"/>
</dbReference>
<dbReference type="PROSITE" id="PS01215">
    <property type="entry name" value="MRP"/>
    <property type="match status" value="1"/>
</dbReference>
<evidence type="ECO:0000256" key="3">
    <source>
        <dbReference type="ARBA" id="ARBA00022723"/>
    </source>
</evidence>
<evidence type="ECO:0000256" key="2">
    <source>
        <dbReference type="ARBA" id="ARBA00008205"/>
    </source>
</evidence>
<dbReference type="GO" id="GO:0016887">
    <property type="term" value="F:ATP hydrolysis activity"/>
    <property type="evidence" value="ECO:0007669"/>
    <property type="project" value="UniProtKB-UniRule"/>
</dbReference>
<dbReference type="HAMAP" id="MF_02040">
    <property type="entry name" value="Mrp_NBP35"/>
    <property type="match status" value="1"/>
</dbReference>
<evidence type="ECO:0000256" key="4">
    <source>
        <dbReference type="ARBA" id="ARBA00022741"/>
    </source>
</evidence>
<dbReference type="Pfam" id="PF10609">
    <property type="entry name" value="ParA"/>
    <property type="match status" value="1"/>
</dbReference>
<comment type="similarity">
    <text evidence="1">In the N-terminal section; belongs to the MIP18 family.</text>
</comment>
<keyword evidence="11" id="KW-1185">Reference proteome</keyword>
<accession>A0A7K0K4U9</accession>
<dbReference type="PANTHER" id="PTHR42961:SF2">
    <property type="entry name" value="IRON-SULFUR PROTEIN NUBPL"/>
    <property type="match status" value="1"/>
</dbReference>
<comment type="similarity">
    <text evidence="2">In the C-terminal section; belongs to the Mrp/NBP35 ATP-binding proteins family.</text>
</comment>
<evidence type="ECO:0000256" key="7">
    <source>
        <dbReference type="ARBA" id="ARBA00023014"/>
    </source>
</evidence>
<dbReference type="GO" id="GO:0046872">
    <property type="term" value="F:metal ion binding"/>
    <property type="evidence" value="ECO:0007669"/>
    <property type="project" value="UniProtKB-KW"/>
</dbReference>
<comment type="similarity">
    <text evidence="8">Belongs to the Mrp/NBP35 ATP-binding proteins family.</text>
</comment>